<evidence type="ECO:0008006" key="4">
    <source>
        <dbReference type="Google" id="ProtNLM"/>
    </source>
</evidence>
<accession>A0A4R2R4N5</accession>
<organism evidence="2 3">
    <name type="scientific">Tamaricihabitans halophyticus</name>
    <dbReference type="NCBI Taxonomy" id="1262583"/>
    <lineage>
        <taxon>Bacteria</taxon>
        <taxon>Bacillati</taxon>
        <taxon>Actinomycetota</taxon>
        <taxon>Actinomycetes</taxon>
        <taxon>Pseudonocardiales</taxon>
        <taxon>Pseudonocardiaceae</taxon>
        <taxon>Tamaricihabitans</taxon>
    </lineage>
</organism>
<gene>
    <name evidence="2" type="ORF">EV191_101614</name>
</gene>
<dbReference type="Pfam" id="PF04314">
    <property type="entry name" value="PCuAC"/>
    <property type="match status" value="1"/>
</dbReference>
<dbReference type="AlphaFoldDB" id="A0A4R2R4N5"/>
<feature type="region of interest" description="Disordered" evidence="1">
    <location>
        <begin position="134"/>
        <end position="207"/>
    </location>
</feature>
<dbReference type="EMBL" id="SLXQ01000001">
    <property type="protein sequence ID" value="TCP56668.1"/>
    <property type="molecule type" value="Genomic_DNA"/>
</dbReference>
<dbReference type="PROSITE" id="PS51257">
    <property type="entry name" value="PROKAR_LIPOPROTEIN"/>
    <property type="match status" value="1"/>
</dbReference>
<dbReference type="InterPro" id="IPR036182">
    <property type="entry name" value="PCuAC_sf"/>
</dbReference>
<proteinExistence type="predicted"/>
<name>A0A4R2R4N5_9PSEU</name>
<feature type="compositionally biased region" description="Low complexity" evidence="1">
    <location>
        <begin position="176"/>
        <end position="203"/>
    </location>
</feature>
<reference evidence="2 3" key="1">
    <citation type="submission" date="2019-03" db="EMBL/GenBank/DDBJ databases">
        <title>Genomic Encyclopedia of Type Strains, Phase IV (KMG-IV): sequencing the most valuable type-strain genomes for metagenomic binning, comparative biology and taxonomic classification.</title>
        <authorList>
            <person name="Goeker M."/>
        </authorList>
    </citation>
    <scope>NUCLEOTIDE SEQUENCE [LARGE SCALE GENOMIC DNA]</scope>
    <source>
        <strain evidence="2 3">DSM 45765</strain>
    </source>
</reference>
<keyword evidence="3" id="KW-1185">Reference proteome</keyword>
<evidence type="ECO:0000313" key="3">
    <source>
        <dbReference type="Proteomes" id="UP000294911"/>
    </source>
</evidence>
<dbReference type="SUPFAM" id="SSF110087">
    <property type="entry name" value="DR1885-like metal-binding protein"/>
    <property type="match status" value="1"/>
</dbReference>
<comment type="caution">
    <text evidence="2">The sequence shown here is derived from an EMBL/GenBank/DDBJ whole genome shotgun (WGS) entry which is preliminary data.</text>
</comment>
<dbReference type="InterPro" id="IPR007410">
    <property type="entry name" value="LpqE-like"/>
</dbReference>
<feature type="compositionally biased region" description="Acidic residues" evidence="1">
    <location>
        <begin position="165"/>
        <end position="175"/>
    </location>
</feature>
<sequence length="259" mass="26474">MSWAQRKSAGRGARLRAAWVAGVAGVALTLAGCGAGQITQTSEQDAAVNGASADVKQIAIRNAELAFKHDSQGVYRLGDSAPLLGRIINSGERADELVEVRSEFADEVTVDGATELRSEGVLVGTEPDGWAEETAAEGTGAQEPGTEAPGTAEPDTAEPGTAESDTAESDTEESGTDGSAAPEATGSAAPTTTSAPRTSASDAPAERDAVRIVLVGLKGDVTPGKTVPLTFVFRNAGEVQVDVPIAYGDTEREQDPAEH</sequence>
<dbReference type="Proteomes" id="UP000294911">
    <property type="component" value="Unassembled WGS sequence"/>
</dbReference>
<feature type="compositionally biased region" description="Low complexity" evidence="1">
    <location>
        <begin position="136"/>
        <end position="148"/>
    </location>
</feature>
<evidence type="ECO:0000313" key="2">
    <source>
        <dbReference type="EMBL" id="TCP56668.1"/>
    </source>
</evidence>
<evidence type="ECO:0000256" key="1">
    <source>
        <dbReference type="SAM" id="MobiDB-lite"/>
    </source>
</evidence>
<dbReference type="Gene3D" id="2.60.40.1890">
    <property type="entry name" value="PCu(A)C copper chaperone"/>
    <property type="match status" value="1"/>
</dbReference>
<protein>
    <recommendedName>
        <fullName evidence="4">Copper(I)-binding protein</fullName>
    </recommendedName>
</protein>